<dbReference type="GO" id="GO:0003843">
    <property type="term" value="F:1,3-beta-D-glucan synthase activity"/>
    <property type="evidence" value="ECO:0007669"/>
    <property type="project" value="InterPro"/>
</dbReference>
<name>A0A9W7JE19_HIBTR</name>
<comment type="caution">
    <text evidence="3">The sequence shown here is derived from an EMBL/GenBank/DDBJ whole genome shotgun (WGS) entry which is preliminary data.</text>
</comment>
<dbReference type="GO" id="GO:0005886">
    <property type="term" value="C:plasma membrane"/>
    <property type="evidence" value="ECO:0007669"/>
    <property type="project" value="TreeGrafter"/>
</dbReference>
<feature type="transmembrane region" description="Helical" evidence="1">
    <location>
        <begin position="419"/>
        <end position="444"/>
    </location>
</feature>
<sequence length="544" mass="61676">MSIFLFEKCRVRMHYGHPDVFDRLFHITRGGISKASRVINISEDIYAGFNSTLRQGNITHHEYIQVGKGRDVGLNQIALFEGKVAGGNGEQVLSRDVYRLGQLFDFFRMLSFFFTTVGYYVCTMMTVLTVYIFLYGRVYLAFSGLDEAIARQARMSGNTALDAALNAQFLVQIGVFTAVPMIMGFILELGLLKAVFSFITMQLQLCSVFFTFSLGTRTHYFGRTILHGGAKYRATGRGFVVRHIKFAENYRLYSRSHFVKALEVALLLIIYIAYGYTDGGAVSFVLLTLSSWFLVISWLFAPYIFNPSGFEWQKTVEDFDDWTSWLLYKGGVGVKGDDSWESWWDEEQMHIQTLRGRILETILSLRFFIFQYGIVYKLHLTGKDTSIALYGFSWIVLVGFVLLFKILSYNPKKSHDLQLVMRFMQGVISIGLVAALCLVVAFTRLSIADLFASTLAFIPTGWAILCLAVTWKEVVRSLGLWDSVREIARFYDAGMGTIILSPIAVLSWFPFISTFQSRLLFNQAFSRGLEISLILAGNKANVET</sequence>
<evidence type="ECO:0000313" key="4">
    <source>
        <dbReference type="Proteomes" id="UP001165190"/>
    </source>
</evidence>
<dbReference type="PANTHER" id="PTHR12741:SF67">
    <property type="entry name" value="CALLOSE SYNTHASE 10"/>
    <property type="match status" value="1"/>
</dbReference>
<feature type="transmembrane region" description="Helical" evidence="1">
    <location>
        <begin position="169"/>
        <end position="192"/>
    </location>
</feature>
<feature type="transmembrane region" description="Helical" evidence="1">
    <location>
        <begin position="387"/>
        <end position="407"/>
    </location>
</feature>
<evidence type="ECO:0000256" key="1">
    <source>
        <dbReference type="SAM" id="Phobius"/>
    </source>
</evidence>
<feature type="transmembrane region" description="Helical" evidence="1">
    <location>
        <begin position="358"/>
        <end position="375"/>
    </location>
</feature>
<feature type="transmembrane region" description="Helical" evidence="1">
    <location>
        <begin position="258"/>
        <end position="276"/>
    </location>
</feature>
<proteinExistence type="predicted"/>
<dbReference type="EMBL" id="BSYR01000065">
    <property type="protein sequence ID" value="GMJ13701.1"/>
    <property type="molecule type" value="Genomic_DNA"/>
</dbReference>
<dbReference type="GO" id="GO:0006075">
    <property type="term" value="P:(1-&gt;3)-beta-D-glucan biosynthetic process"/>
    <property type="evidence" value="ECO:0007669"/>
    <property type="project" value="InterPro"/>
</dbReference>
<evidence type="ECO:0000313" key="3">
    <source>
        <dbReference type="EMBL" id="GMJ13701.1"/>
    </source>
</evidence>
<keyword evidence="1" id="KW-0472">Membrane</keyword>
<dbReference type="OrthoDB" id="1880850at2759"/>
<evidence type="ECO:0000259" key="2">
    <source>
        <dbReference type="Pfam" id="PF02364"/>
    </source>
</evidence>
<dbReference type="InterPro" id="IPR003440">
    <property type="entry name" value="Glyco_trans_48_dom"/>
</dbReference>
<dbReference type="Proteomes" id="UP001165190">
    <property type="component" value="Unassembled WGS sequence"/>
</dbReference>
<keyword evidence="1" id="KW-0812">Transmembrane</keyword>
<organism evidence="3 4">
    <name type="scientific">Hibiscus trionum</name>
    <name type="common">Flower of an hour</name>
    <dbReference type="NCBI Taxonomy" id="183268"/>
    <lineage>
        <taxon>Eukaryota</taxon>
        <taxon>Viridiplantae</taxon>
        <taxon>Streptophyta</taxon>
        <taxon>Embryophyta</taxon>
        <taxon>Tracheophyta</taxon>
        <taxon>Spermatophyta</taxon>
        <taxon>Magnoliopsida</taxon>
        <taxon>eudicotyledons</taxon>
        <taxon>Gunneridae</taxon>
        <taxon>Pentapetalae</taxon>
        <taxon>rosids</taxon>
        <taxon>malvids</taxon>
        <taxon>Malvales</taxon>
        <taxon>Malvaceae</taxon>
        <taxon>Malvoideae</taxon>
        <taxon>Hibiscus</taxon>
    </lineage>
</organism>
<gene>
    <name evidence="3" type="ORF">HRI_005039300</name>
</gene>
<dbReference type="GO" id="GO:0000148">
    <property type="term" value="C:1,3-beta-D-glucan synthase complex"/>
    <property type="evidence" value="ECO:0007669"/>
    <property type="project" value="InterPro"/>
</dbReference>
<feature type="transmembrane region" description="Helical" evidence="1">
    <location>
        <begin position="450"/>
        <end position="469"/>
    </location>
</feature>
<feature type="transmembrane region" description="Helical" evidence="1">
    <location>
        <begin position="282"/>
        <end position="305"/>
    </location>
</feature>
<dbReference type="AlphaFoldDB" id="A0A9W7JE19"/>
<keyword evidence="4" id="KW-1185">Reference proteome</keyword>
<dbReference type="Pfam" id="PF02364">
    <property type="entry name" value="Glucan_synthase"/>
    <property type="match status" value="1"/>
</dbReference>
<protein>
    <submittedName>
        <fullName evidence="3">CHORUS, ENLARGED TETRAD 2, glucan synthase-like 8, MASSUE, GLUCAN SYNTHASE-LIKE 8</fullName>
    </submittedName>
</protein>
<feature type="domain" description="Glycosyl transferase 48" evidence="2">
    <location>
        <begin position="9"/>
        <end position="439"/>
    </location>
</feature>
<reference evidence="3" key="1">
    <citation type="submission" date="2023-05" db="EMBL/GenBank/DDBJ databases">
        <title>Genome and transcriptome analyses reveal genes involved in the formation of fine ridges on petal epidermal cells in Hibiscus trionum.</title>
        <authorList>
            <person name="Koshimizu S."/>
            <person name="Masuda S."/>
            <person name="Ishii T."/>
            <person name="Shirasu K."/>
            <person name="Hoshino A."/>
            <person name="Arita M."/>
        </authorList>
    </citation>
    <scope>NUCLEOTIDE SEQUENCE</scope>
    <source>
        <strain evidence="3">Hamamatsu line</strain>
    </source>
</reference>
<keyword evidence="1" id="KW-1133">Transmembrane helix</keyword>
<accession>A0A9W7JE19</accession>
<feature type="transmembrane region" description="Helical" evidence="1">
    <location>
        <begin position="490"/>
        <end position="511"/>
    </location>
</feature>
<feature type="transmembrane region" description="Helical" evidence="1">
    <location>
        <begin position="109"/>
        <end position="134"/>
    </location>
</feature>
<dbReference type="PANTHER" id="PTHR12741">
    <property type="entry name" value="LYST-INTERACTING PROTEIN LIP5 DOPAMINE RESPONSIVE PROTEIN DRG-1"/>
    <property type="match status" value="1"/>
</dbReference>